<accession>A0A0F8ZA41</accession>
<organism evidence="3">
    <name type="scientific">marine sediment metagenome</name>
    <dbReference type="NCBI Taxonomy" id="412755"/>
    <lineage>
        <taxon>unclassified sequences</taxon>
        <taxon>metagenomes</taxon>
        <taxon>ecological metagenomes</taxon>
    </lineage>
</organism>
<feature type="domain" description="TonB-dependent receptor plug" evidence="1">
    <location>
        <begin position="4"/>
        <end position="60"/>
    </location>
</feature>
<feature type="domain" description="Outer membrane protein beta-barrel" evidence="2">
    <location>
        <begin position="214"/>
        <end position="367"/>
    </location>
</feature>
<protein>
    <recommendedName>
        <fullName evidence="4">TonB-dependent receptor</fullName>
    </recommendedName>
</protein>
<evidence type="ECO:0000259" key="2">
    <source>
        <dbReference type="Pfam" id="PF14905"/>
    </source>
</evidence>
<dbReference type="InterPro" id="IPR037066">
    <property type="entry name" value="Plug_dom_sf"/>
</dbReference>
<dbReference type="EMBL" id="LAZR01052501">
    <property type="protein sequence ID" value="KKK82810.1"/>
    <property type="molecule type" value="Genomic_DNA"/>
</dbReference>
<comment type="caution">
    <text evidence="3">The sequence shown here is derived from an EMBL/GenBank/DDBJ whole genome shotgun (WGS) entry which is preliminary data.</text>
</comment>
<name>A0A0F8ZA41_9ZZZZ</name>
<sequence length="410" mass="46727">DVNGDILLRGSTSFTVLIDGKPSMLDGNNALRQIPAANIQSLEIMTNPSAKYEPDGTAGIINIVTKKNRQAGINGVASASYFSSGQYSANLNLNRRYGKLNLTGGISANHRITPWNWQRSRITDVNDTIRTIEGDGEFDWGFSGQNLQLGADYSMNERNFFSFQATAMNGRFGFNHAANFMEYTQPATEDLFYREDNLFNVKWKNMGYNFNWQHDFDELGQKLKVNAFYKRSINDNGNESYTQELDENGNPIGNVPARQRTVTEKYSNQYRVNLDYEKPILKTSKFEAGYQGDFNTSPEQYQWQVYDPDLGDWQTDPVKSSNNDYRRNVQAGYMIFSSQNRILDFQGGLRTEYTDREIYADNVDERYNATGYIDGVQIFSNATYENGTEFNFSKTISTLGNHSWNVTCID</sequence>
<dbReference type="AlphaFoldDB" id="A0A0F8ZA41"/>
<evidence type="ECO:0000313" key="3">
    <source>
        <dbReference type="EMBL" id="KKK82810.1"/>
    </source>
</evidence>
<dbReference type="Gene3D" id="2.170.130.10">
    <property type="entry name" value="TonB-dependent receptor, plug domain"/>
    <property type="match status" value="1"/>
</dbReference>
<feature type="non-terminal residue" evidence="3">
    <location>
        <position position="1"/>
    </location>
</feature>
<evidence type="ECO:0008006" key="4">
    <source>
        <dbReference type="Google" id="ProtNLM"/>
    </source>
</evidence>
<dbReference type="InterPro" id="IPR041700">
    <property type="entry name" value="OMP_b-brl_3"/>
</dbReference>
<proteinExistence type="predicted"/>
<dbReference type="SUPFAM" id="SSF56935">
    <property type="entry name" value="Porins"/>
    <property type="match status" value="1"/>
</dbReference>
<dbReference type="Pfam" id="PF07715">
    <property type="entry name" value="Plug"/>
    <property type="match status" value="1"/>
</dbReference>
<evidence type="ECO:0000259" key="1">
    <source>
        <dbReference type="Pfam" id="PF07715"/>
    </source>
</evidence>
<gene>
    <name evidence="3" type="ORF">LCGC14_2799670</name>
</gene>
<dbReference type="InterPro" id="IPR012910">
    <property type="entry name" value="Plug_dom"/>
</dbReference>
<reference evidence="3" key="1">
    <citation type="journal article" date="2015" name="Nature">
        <title>Complex archaea that bridge the gap between prokaryotes and eukaryotes.</title>
        <authorList>
            <person name="Spang A."/>
            <person name="Saw J.H."/>
            <person name="Jorgensen S.L."/>
            <person name="Zaremba-Niedzwiedzka K."/>
            <person name="Martijn J."/>
            <person name="Lind A.E."/>
            <person name="van Eijk R."/>
            <person name="Schleper C."/>
            <person name="Guy L."/>
            <person name="Ettema T.J."/>
        </authorList>
    </citation>
    <scope>NUCLEOTIDE SEQUENCE</scope>
</reference>
<dbReference type="Pfam" id="PF14905">
    <property type="entry name" value="OMP_b-brl_3"/>
    <property type="match status" value="1"/>
</dbReference>
<feature type="non-terminal residue" evidence="3">
    <location>
        <position position="410"/>
    </location>
</feature>